<sequence length="216" mass="25147">MSIPNEWSDDCWLLLMQLYLKKPVGVKSLYSRAMVDLSLELHIPPQTLYEQMFRLRRLDTPRLEKLWNEYAEHPNKLARGVKLLKKMRGFGQAASFYDGVEVNESFEHDFKPLAADAELTPMMLIIILDLYFRLVPITMVAQTPEIVSLAKLMRLKPGKIVEVMTVFKFCDPYLNRDDMMIHPLLVPCQDIWQRYGNANPEHLAALAAQLKDYFKD</sequence>
<proteinExistence type="predicted"/>
<organism evidence="1 2">
    <name type="scientific">Hoylesella buccalis DNF00853</name>
    <dbReference type="NCBI Taxonomy" id="1401074"/>
    <lineage>
        <taxon>Bacteria</taxon>
        <taxon>Pseudomonadati</taxon>
        <taxon>Bacteroidota</taxon>
        <taxon>Bacteroidia</taxon>
        <taxon>Bacteroidales</taxon>
        <taxon>Prevotellaceae</taxon>
        <taxon>Hoylesella</taxon>
    </lineage>
</organism>
<evidence type="ECO:0000313" key="1">
    <source>
        <dbReference type="EMBL" id="KGF34631.1"/>
    </source>
</evidence>
<comment type="caution">
    <text evidence="1">The sequence shown here is derived from an EMBL/GenBank/DDBJ whole genome shotgun (WGS) entry which is preliminary data.</text>
</comment>
<reference evidence="1 2" key="1">
    <citation type="submission" date="2014-07" db="EMBL/GenBank/DDBJ databases">
        <authorList>
            <person name="McCorrison J."/>
            <person name="Sanka R."/>
            <person name="Torralba M."/>
            <person name="Gillis M."/>
            <person name="Haft D.H."/>
            <person name="Methe B."/>
            <person name="Sutton G."/>
            <person name="Nelson K.E."/>
        </authorList>
    </citation>
    <scope>NUCLEOTIDE SEQUENCE [LARGE SCALE GENOMIC DNA]</scope>
    <source>
        <strain evidence="1 2">DNF00853</strain>
    </source>
</reference>
<dbReference type="EMBL" id="JRNN01000066">
    <property type="protein sequence ID" value="KGF34631.1"/>
    <property type="molecule type" value="Genomic_DNA"/>
</dbReference>
<accession>A0A095ZJR4</accession>
<name>A0A095ZJR4_9BACT</name>
<evidence type="ECO:0000313" key="2">
    <source>
        <dbReference type="Proteomes" id="UP000029556"/>
    </source>
</evidence>
<protein>
    <submittedName>
        <fullName evidence="1">Uncharacterized protein</fullName>
    </submittedName>
</protein>
<dbReference type="Proteomes" id="UP000029556">
    <property type="component" value="Unassembled WGS sequence"/>
</dbReference>
<dbReference type="OrthoDB" id="1068063at2"/>
<gene>
    <name evidence="1" type="ORF">HMPREF2137_07555</name>
</gene>
<dbReference type="RefSeq" id="WP_023057850.1">
    <property type="nucleotide sequence ID" value="NZ_JRNN01000066.1"/>
</dbReference>
<dbReference type="AlphaFoldDB" id="A0A095ZJR4"/>